<organism evidence="2 3">
    <name type="scientific">Gossypium stocksii</name>
    <dbReference type="NCBI Taxonomy" id="47602"/>
    <lineage>
        <taxon>Eukaryota</taxon>
        <taxon>Viridiplantae</taxon>
        <taxon>Streptophyta</taxon>
        <taxon>Embryophyta</taxon>
        <taxon>Tracheophyta</taxon>
        <taxon>Spermatophyta</taxon>
        <taxon>Magnoliopsida</taxon>
        <taxon>eudicotyledons</taxon>
        <taxon>Gunneridae</taxon>
        <taxon>Pentapetalae</taxon>
        <taxon>rosids</taxon>
        <taxon>malvids</taxon>
        <taxon>Malvales</taxon>
        <taxon>Malvaceae</taxon>
        <taxon>Malvoideae</taxon>
        <taxon>Gossypium</taxon>
    </lineage>
</organism>
<sequence length="109" mass="12485">MDVFHDSPEQPDILSIAAVVSSRQWPLISYYRASVRAQSPKLEMIDSLSKPIFDKVDEGIRREALLDFYTSSGKRKPDQVIIFKNGQFSQMMYKGLDQVIEACKLLDEN</sequence>
<evidence type="ECO:0000259" key="1">
    <source>
        <dbReference type="Pfam" id="PF02171"/>
    </source>
</evidence>
<gene>
    <name evidence="2" type="ORF">J1N35_010810</name>
</gene>
<dbReference type="InterPro" id="IPR003165">
    <property type="entry name" value="Piwi"/>
</dbReference>
<name>A0A9D3W293_9ROSI</name>
<dbReference type="InterPro" id="IPR012337">
    <property type="entry name" value="RNaseH-like_sf"/>
</dbReference>
<dbReference type="Gene3D" id="3.30.420.10">
    <property type="entry name" value="Ribonuclease H-like superfamily/Ribonuclease H"/>
    <property type="match status" value="1"/>
</dbReference>
<dbReference type="GO" id="GO:0003676">
    <property type="term" value="F:nucleic acid binding"/>
    <property type="evidence" value="ECO:0007669"/>
    <property type="project" value="InterPro"/>
</dbReference>
<proteinExistence type="predicted"/>
<dbReference type="AlphaFoldDB" id="A0A9D3W293"/>
<keyword evidence="3" id="KW-1185">Reference proteome</keyword>
<evidence type="ECO:0000313" key="3">
    <source>
        <dbReference type="Proteomes" id="UP000828251"/>
    </source>
</evidence>
<dbReference type="EMBL" id="JAIQCV010000004">
    <property type="protein sequence ID" value="KAH1107042.1"/>
    <property type="molecule type" value="Genomic_DNA"/>
</dbReference>
<dbReference type="OrthoDB" id="1654885at2759"/>
<feature type="domain" description="Piwi" evidence="1">
    <location>
        <begin position="1"/>
        <end position="108"/>
    </location>
</feature>
<evidence type="ECO:0000313" key="2">
    <source>
        <dbReference type="EMBL" id="KAH1107042.1"/>
    </source>
</evidence>
<accession>A0A9D3W293</accession>
<dbReference type="Pfam" id="PF02171">
    <property type="entry name" value="Piwi"/>
    <property type="match status" value="1"/>
</dbReference>
<comment type="caution">
    <text evidence="2">The sequence shown here is derived from an EMBL/GenBank/DDBJ whole genome shotgun (WGS) entry which is preliminary data.</text>
</comment>
<dbReference type="PANTHER" id="PTHR22891">
    <property type="entry name" value="EUKARYOTIC TRANSLATION INITIATION FACTOR 2C"/>
    <property type="match status" value="1"/>
</dbReference>
<dbReference type="InterPro" id="IPR036397">
    <property type="entry name" value="RNaseH_sf"/>
</dbReference>
<dbReference type="SUPFAM" id="SSF53098">
    <property type="entry name" value="Ribonuclease H-like"/>
    <property type="match status" value="1"/>
</dbReference>
<protein>
    <recommendedName>
        <fullName evidence="1">Piwi domain-containing protein</fullName>
    </recommendedName>
</protein>
<dbReference type="Proteomes" id="UP000828251">
    <property type="component" value="Unassembled WGS sequence"/>
</dbReference>
<reference evidence="2 3" key="1">
    <citation type="journal article" date="2021" name="Plant Biotechnol. J.">
        <title>Multi-omics assisted identification of the key and species-specific regulatory components of drought-tolerant mechanisms in Gossypium stocksii.</title>
        <authorList>
            <person name="Yu D."/>
            <person name="Ke L."/>
            <person name="Zhang D."/>
            <person name="Wu Y."/>
            <person name="Sun Y."/>
            <person name="Mei J."/>
            <person name="Sun J."/>
            <person name="Sun Y."/>
        </authorList>
    </citation>
    <scope>NUCLEOTIDE SEQUENCE [LARGE SCALE GENOMIC DNA]</scope>
    <source>
        <strain evidence="3">cv. E1</strain>
        <tissue evidence="2">Leaf</tissue>
    </source>
</reference>